<comment type="caution">
    <text evidence="2">The sequence shown here is derived from an EMBL/GenBank/DDBJ whole genome shotgun (WGS) entry which is preliminary data.</text>
</comment>
<evidence type="ECO:0000259" key="1">
    <source>
        <dbReference type="PROSITE" id="PS50181"/>
    </source>
</evidence>
<name>A0AA39LTX1_9BILA</name>
<protein>
    <recommendedName>
        <fullName evidence="1">F-box domain-containing protein</fullName>
    </recommendedName>
</protein>
<evidence type="ECO:0000313" key="3">
    <source>
        <dbReference type="Proteomes" id="UP001175271"/>
    </source>
</evidence>
<dbReference type="PROSITE" id="PS50181">
    <property type="entry name" value="FBOX"/>
    <property type="match status" value="1"/>
</dbReference>
<proteinExistence type="predicted"/>
<dbReference type="EMBL" id="JAUCMV010000003">
    <property type="protein sequence ID" value="KAK0409190.1"/>
    <property type="molecule type" value="Genomic_DNA"/>
</dbReference>
<evidence type="ECO:0000313" key="2">
    <source>
        <dbReference type="EMBL" id="KAK0409190.1"/>
    </source>
</evidence>
<gene>
    <name evidence="2" type="ORF">QR680_004394</name>
</gene>
<dbReference type="Proteomes" id="UP001175271">
    <property type="component" value="Unassembled WGS sequence"/>
</dbReference>
<sequence length="353" mass="40607">MERLPPDVMERIAGIVDFNDLPVLAEALKSLHGWPQIIEDEMEDRFEVLLTFGVHEDVGEDEVLLSAKKLNFGSRHRFWYNWDQKRKHRARLTNVFIREAVKAPDNTFSTSFCPCEKEKLKERKGLLKLPVTKGLDFPSTLKILSTPRASQKRVLQIVEKLPRYFEEITLSGLVGQPDLVLGVIEHFRSSCFLSKLEIRSCDLDSAVLPALAELLIQEKKVDFHAFCDKTGLHEIEKFKFNNAAVKELIQRWRDSDGNCNGRQKKISFWMVTAEWNAVTTSCSYIASAKIRTSMTQCRNFRIDHASKKSSMDLQGTWDHEGYRGCCVHVTISIVPCSRKVRFPPFSDIMLWLL</sequence>
<organism evidence="2 3">
    <name type="scientific">Steinernema hermaphroditum</name>
    <dbReference type="NCBI Taxonomy" id="289476"/>
    <lineage>
        <taxon>Eukaryota</taxon>
        <taxon>Metazoa</taxon>
        <taxon>Ecdysozoa</taxon>
        <taxon>Nematoda</taxon>
        <taxon>Chromadorea</taxon>
        <taxon>Rhabditida</taxon>
        <taxon>Tylenchina</taxon>
        <taxon>Panagrolaimomorpha</taxon>
        <taxon>Strongyloidoidea</taxon>
        <taxon>Steinernematidae</taxon>
        <taxon>Steinernema</taxon>
    </lineage>
</organism>
<dbReference type="InterPro" id="IPR001810">
    <property type="entry name" value="F-box_dom"/>
</dbReference>
<feature type="domain" description="F-box" evidence="1">
    <location>
        <begin position="1"/>
        <end position="49"/>
    </location>
</feature>
<reference evidence="2" key="1">
    <citation type="submission" date="2023-06" db="EMBL/GenBank/DDBJ databases">
        <title>Genomic analysis of the entomopathogenic nematode Steinernema hermaphroditum.</title>
        <authorList>
            <person name="Schwarz E.M."/>
            <person name="Heppert J.K."/>
            <person name="Baniya A."/>
            <person name="Schwartz H.T."/>
            <person name="Tan C.-H."/>
            <person name="Antoshechkin I."/>
            <person name="Sternberg P.W."/>
            <person name="Goodrich-Blair H."/>
            <person name="Dillman A.R."/>
        </authorList>
    </citation>
    <scope>NUCLEOTIDE SEQUENCE</scope>
    <source>
        <strain evidence="2">PS9179</strain>
        <tissue evidence="2">Whole animal</tissue>
    </source>
</reference>
<keyword evidence="3" id="KW-1185">Reference proteome</keyword>
<dbReference type="AlphaFoldDB" id="A0AA39LTX1"/>
<accession>A0AA39LTX1</accession>